<dbReference type="GeneID" id="55989350"/>
<protein>
    <recommendedName>
        <fullName evidence="3">F-box domain-containing protein</fullName>
    </recommendedName>
</protein>
<dbReference type="KEGG" id="trg:TRUGW13939_01840"/>
<sequence>MADLYSQLPAEIQQTILQVLVDGGEKKYLAAALRVNKSWFANCVPILYRTLPDLRAIFGAVGSPNLDTYISNICHIVFEGGCYTEDLKKVKDTSLELPNLRFISVEPPFVPGRTKRNYEEEYSLEPIFPLLRPSVIAFSCIGGILTRELLTALKEKCPHLEKLELKFMRSRNVRNIDEDYLCQWFRDMPSVHSVSIFNLGNISNGHRDELIEKLVSDNLVSDLLDRPLKTLGLECYPEELGRLGGKEIVYSLRDLRVVLRQNIFGSIPRFRHLDNLHVRIDGLLTEALFPSIASLVHLKSLRIIFGVLPTLKTEDIMLLSNLHALKRLEIRSSQKGDMSYKDKDVFLPIEVSESFDEDCFHQLVSSFLNMRHLFLFFDWAPDSFRVVKSVATACPNVEYLGLGYNIDIHESLMKEKKPVLPCLKRFAPVRKIVMDVSGGQFRKTRRNIEEFIVTVSRFIIQAFPTVHHIALSPDYRKNFLFDPEEWPGEGEPILLDLDTVPDFETYHEGANKWW</sequence>
<accession>A0A7H8QMI6</accession>
<dbReference type="OrthoDB" id="4224139at2759"/>
<dbReference type="InterPro" id="IPR032675">
    <property type="entry name" value="LRR_dom_sf"/>
</dbReference>
<proteinExistence type="predicted"/>
<evidence type="ECO:0008006" key="3">
    <source>
        <dbReference type="Google" id="ProtNLM"/>
    </source>
</evidence>
<organism evidence="1 2">
    <name type="scientific">Talaromyces rugulosus</name>
    <name type="common">Penicillium rugulosum</name>
    <dbReference type="NCBI Taxonomy" id="121627"/>
    <lineage>
        <taxon>Eukaryota</taxon>
        <taxon>Fungi</taxon>
        <taxon>Dikarya</taxon>
        <taxon>Ascomycota</taxon>
        <taxon>Pezizomycotina</taxon>
        <taxon>Eurotiomycetes</taxon>
        <taxon>Eurotiomycetidae</taxon>
        <taxon>Eurotiales</taxon>
        <taxon>Trichocomaceae</taxon>
        <taxon>Talaromyces</taxon>
        <taxon>Talaromyces sect. Islandici</taxon>
    </lineage>
</organism>
<gene>
    <name evidence="1" type="ORF">TRUGW13939_01840</name>
</gene>
<keyword evidence="2" id="KW-1185">Reference proteome</keyword>
<dbReference type="Gene3D" id="3.80.10.10">
    <property type="entry name" value="Ribonuclease Inhibitor"/>
    <property type="match status" value="1"/>
</dbReference>
<evidence type="ECO:0000313" key="2">
    <source>
        <dbReference type="Proteomes" id="UP000509510"/>
    </source>
</evidence>
<evidence type="ECO:0000313" key="1">
    <source>
        <dbReference type="EMBL" id="QKX54751.1"/>
    </source>
</evidence>
<dbReference type="SUPFAM" id="SSF52047">
    <property type="entry name" value="RNI-like"/>
    <property type="match status" value="1"/>
</dbReference>
<dbReference type="Proteomes" id="UP000509510">
    <property type="component" value="Chromosome I"/>
</dbReference>
<dbReference type="RefSeq" id="XP_035340930.1">
    <property type="nucleotide sequence ID" value="XM_035485037.1"/>
</dbReference>
<dbReference type="AlphaFoldDB" id="A0A7H8QMI6"/>
<reference evidence="2" key="1">
    <citation type="submission" date="2020-06" db="EMBL/GenBank/DDBJ databases">
        <title>A chromosome-scale genome assembly of Talaromyces rugulosus W13939.</title>
        <authorList>
            <person name="Wang B."/>
            <person name="Guo L."/>
            <person name="Ye K."/>
            <person name="Wang L."/>
        </authorList>
    </citation>
    <scope>NUCLEOTIDE SEQUENCE [LARGE SCALE GENOMIC DNA]</scope>
    <source>
        <strain evidence="2">W13939</strain>
    </source>
</reference>
<dbReference type="EMBL" id="CP055898">
    <property type="protein sequence ID" value="QKX54751.1"/>
    <property type="molecule type" value="Genomic_DNA"/>
</dbReference>
<name>A0A7H8QMI6_TALRU</name>